<dbReference type="InterPro" id="IPR018253">
    <property type="entry name" value="DnaJ_domain_CS"/>
</dbReference>
<dbReference type="InterPro" id="IPR001305">
    <property type="entry name" value="HSP_DnaJ_Cys-rich_dom"/>
</dbReference>
<keyword evidence="10" id="KW-1185">Reference proteome</keyword>
<keyword evidence="1 6" id="KW-0479">Metal-binding</keyword>
<dbReference type="InterPro" id="IPR036869">
    <property type="entry name" value="J_dom_sf"/>
</dbReference>
<gene>
    <name evidence="9" type="ORF">CANCADRAFT_11624</name>
</gene>
<evidence type="ECO:0008006" key="11">
    <source>
        <dbReference type="Google" id="ProtNLM"/>
    </source>
</evidence>
<dbReference type="PRINTS" id="PR00625">
    <property type="entry name" value="JDOMAIN"/>
</dbReference>
<dbReference type="AlphaFoldDB" id="A0A1E4TJD0"/>
<dbReference type="PROSITE" id="PS51188">
    <property type="entry name" value="ZF_CR"/>
    <property type="match status" value="1"/>
</dbReference>
<keyword evidence="5" id="KW-0143">Chaperone</keyword>
<evidence type="ECO:0000256" key="2">
    <source>
        <dbReference type="ARBA" id="ARBA00022737"/>
    </source>
</evidence>
<feature type="domain" description="CR-type" evidence="8">
    <location>
        <begin position="126"/>
        <end position="212"/>
    </location>
</feature>
<protein>
    <recommendedName>
        <fullName evidence="11">J domain-containing protein</fullName>
    </recommendedName>
</protein>
<dbReference type="SMART" id="SM00271">
    <property type="entry name" value="DnaJ"/>
    <property type="match status" value="1"/>
</dbReference>
<dbReference type="Gene3D" id="2.10.230.10">
    <property type="entry name" value="Heat shock protein DnaJ, cysteine-rich domain"/>
    <property type="match status" value="1"/>
</dbReference>
<dbReference type="InterPro" id="IPR044713">
    <property type="entry name" value="DNJA1/2-like"/>
</dbReference>
<feature type="non-terminal residue" evidence="9">
    <location>
        <position position="1"/>
    </location>
</feature>
<dbReference type="SUPFAM" id="SSF46565">
    <property type="entry name" value="Chaperone J-domain"/>
    <property type="match status" value="1"/>
</dbReference>
<dbReference type="CDD" id="cd10719">
    <property type="entry name" value="DnaJ_zf"/>
    <property type="match status" value="1"/>
</dbReference>
<proteinExistence type="predicted"/>
<dbReference type="InterPro" id="IPR001623">
    <property type="entry name" value="DnaJ_domain"/>
</dbReference>
<keyword evidence="3 6" id="KW-0863">Zinc-finger</keyword>
<sequence>LYGVLGLDNSASFDEIRRAYRRAALHCHPDKVPASERVFAEHQFKKVAHAYEILSDPDKRSFYDERGDTEDFFHPAQHEEEFQFHYQSANSGSYNYSNFRFAFGKPPRTRDAHLDLAVSLEDLYRGRTFKLASCRLVLCKRCKGRGTNSSRQKAHKCMACNGLGHRDAYTHIASGVIAHTYVSCGVCNGEGHIYDSEQRCKRCRGEKTVKERSVLEVYVWPGAAYGDEIRIAGMSDEQLGCETGDIILTLQPKEIQSDNARRLTRKGSNLYTTVRIGLGEALLGVNRVVLTHLDGRLLRMNTAGKTVSSGQIMVIKGEGMPVPGTTDFGDLFLSMEVVIPGEEWIQD</sequence>
<dbReference type="EMBL" id="KV453841">
    <property type="protein sequence ID" value="ODV91778.1"/>
    <property type="molecule type" value="Genomic_DNA"/>
</dbReference>
<dbReference type="Gene3D" id="1.10.287.110">
    <property type="entry name" value="DnaJ domain"/>
    <property type="match status" value="1"/>
</dbReference>
<dbReference type="InterPro" id="IPR002939">
    <property type="entry name" value="DnaJ_C"/>
</dbReference>
<evidence type="ECO:0000313" key="10">
    <source>
        <dbReference type="Proteomes" id="UP000095023"/>
    </source>
</evidence>
<evidence type="ECO:0000259" key="8">
    <source>
        <dbReference type="PROSITE" id="PS51188"/>
    </source>
</evidence>
<dbReference type="GO" id="GO:0006457">
    <property type="term" value="P:protein folding"/>
    <property type="evidence" value="ECO:0007669"/>
    <property type="project" value="InterPro"/>
</dbReference>
<dbReference type="Gene3D" id="2.60.260.20">
    <property type="entry name" value="Urease metallochaperone UreE, N-terminal domain"/>
    <property type="match status" value="2"/>
</dbReference>
<dbReference type="Pfam" id="PF00226">
    <property type="entry name" value="DnaJ"/>
    <property type="match status" value="1"/>
</dbReference>
<dbReference type="CDD" id="cd06257">
    <property type="entry name" value="DnaJ"/>
    <property type="match status" value="1"/>
</dbReference>
<dbReference type="Pfam" id="PF00684">
    <property type="entry name" value="DnaJ_CXXCXGXG"/>
    <property type="match status" value="1"/>
</dbReference>
<organism evidence="9 10">
    <name type="scientific">Tortispora caseinolytica NRRL Y-17796</name>
    <dbReference type="NCBI Taxonomy" id="767744"/>
    <lineage>
        <taxon>Eukaryota</taxon>
        <taxon>Fungi</taxon>
        <taxon>Dikarya</taxon>
        <taxon>Ascomycota</taxon>
        <taxon>Saccharomycotina</taxon>
        <taxon>Trigonopsidomycetes</taxon>
        <taxon>Trigonopsidales</taxon>
        <taxon>Trigonopsidaceae</taxon>
        <taxon>Tortispora</taxon>
    </lineage>
</organism>
<keyword evidence="4 6" id="KW-0862">Zinc</keyword>
<dbReference type="GO" id="GO:0008270">
    <property type="term" value="F:zinc ion binding"/>
    <property type="evidence" value="ECO:0007669"/>
    <property type="project" value="UniProtKB-KW"/>
</dbReference>
<dbReference type="InterPro" id="IPR008971">
    <property type="entry name" value="HSP40/DnaJ_pept-bd"/>
</dbReference>
<dbReference type="SUPFAM" id="SSF57938">
    <property type="entry name" value="DnaJ/Hsp40 cysteine-rich domain"/>
    <property type="match status" value="1"/>
</dbReference>
<dbReference type="SUPFAM" id="SSF49493">
    <property type="entry name" value="HSP40/DnaJ peptide-binding domain"/>
    <property type="match status" value="2"/>
</dbReference>
<dbReference type="CDD" id="cd10747">
    <property type="entry name" value="DnaJ_C"/>
    <property type="match status" value="1"/>
</dbReference>
<dbReference type="Pfam" id="PF01556">
    <property type="entry name" value="DnaJ_C"/>
    <property type="match status" value="1"/>
</dbReference>
<evidence type="ECO:0000256" key="5">
    <source>
        <dbReference type="ARBA" id="ARBA00023186"/>
    </source>
</evidence>
<dbReference type="Proteomes" id="UP000095023">
    <property type="component" value="Unassembled WGS sequence"/>
</dbReference>
<name>A0A1E4TJD0_9ASCO</name>
<dbReference type="GO" id="GO:0051082">
    <property type="term" value="F:unfolded protein binding"/>
    <property type="evidence" value="ECO:0007669"/>
    <property type="project" value="InterPro"/>
</dbReference>
<evidence type="ECO:0000256" key="6">
    <source>
        <dbReference type="PROSITE-ProRule" id="PRU00546"/>
    </source>
</evidence>
<feature type="zinc finger region" description="CR-type" evidence="6">
    <location>
        <begin position="126"/>
        <end position="212"/>
    </location>
</feature>
<dbReference type="GO" id="GO:0030544">
    <property type="term" value="F:Hsp70 protein binding"/>
    <property type="evidence" value="ECO:0007669"/>
    <property type="project" value="InterPro"/>
</dbReference>
<dbReference type="PROSITE" id="PS50076">
    <property type="entry name" value="DNAJ_2"/>
    <property type="match status" value="1"/>
</dbReference>
<evidence type="ECO:0000259" key="7">
    <source>
        <dbReference type="PROSITE" id="PS50076"/>
    </source>
</evidence>
<evidence type="ECO:0000256" key="4">
    <source>
        <dbReference type="ARBA" id="ARBA00022833"/>
    </source>
</evidence>
<accession>A0A1E4TJD0</accession>
<dbReference type="OrthoDB" id="550424at2759"/>
<evidence type="ECO:0000313" key="9">
    <source>
        <dbReference type="EMBL" id="ODV91778.1"/>
    </source>
</evidence>
<dbReference type="PROSITE" id="PS00636">
    <property type="entry name" value="DNAJ_1"/>
    <property type="match status" value="1"/>
</dbReference>
<reference evidence="10" key="1">
    <citation type="submission" date="2016-02" db="EMBL/GenBank/DDBJ databases">
        <title>Comparative genomics of biotechnologically important yeasts.</title>
        <authorList>
            <consortium name="DOE Joint Genome Institute"/>
            <person name="Riley R."/>
            <person name="Haridas S."/>
            <person name="Wolfe K.H."/>
            <person name="Lopes M.R."/>
            <person name="Hittinger C.T."/>
            <person name="Goker M."/>
            <person name="Salamov A."/>
            <person name="Wisecaver J."/>
            <person name="Long T.M."/>
            <person name="Aerts A.L."/>
            <person name="Barry K."/>
            <person name="Choi C."/>
            <person name="Clum A."/>
            <person name="Coughlan A.Y."/>
            <person name="Deshpande S."/>
            <person name="Douglass A.P."/>
            <person name="Hanson S.J."/>
            <person name="Klenk H.-P."/>
            <person name="Labutti K."/>
            <person name="Lapidus A."/>
            <person name="Lindquist E."/>
            <person name="Lipzen A."/>
            <person name="Meier-Kolthoff J.P."/>
            <person name="Ohm R.A."/>
            <person name="Otillar R.P."/>
            <person name="Pangilinan J."/>
            <person name="Peng Y."/>
            <person name="Rokas A."/>
            <person name="Rosa C.A."/>
            <person name="Scheuner C."/>
            <person name="Sibirny A.A."/>
            <person name="Slot J.C."/>
            <person name="Stielow J.B."/>
            <person name="Sun H."/>
            <person name="Kurtzman C.P."/>
            <person name="Blackwell M."/>
            <person name="Jeffries T.W."/>
            <person name="Grigoriev I.V."/>
        </authorList>
    </citation>
    <scope>NUCLEOTIDE SEQUENCE [LARGE SCALE GENOMIC DNA]</scope>
    <source>
        <strain evidence="10">NRRL Y-17796</strain>
    </source>
</reference>
<feature type="non-terminal residue" evidence="9">
    <location>
        <position position="347"/>
    </location>
</feature>
<evidence type="ECO:0000256" key="3">
    <source>
        <dbReference type="ARBA" id="ARBA00022771"/>
    </source>
</evidence>
<dbReference type="FunFam" id="2.10.230.10:FF:000001">
    <property type="entry name" value="DnaJ subfamily A member 2"/>
    <property type="match status" value="1"/>
</dbReference>
<feature type="domain" description="J" evidence="7">
    <location>
        <begin position="1"/>
        <end position="67"/>
    </location>
</feature>
<dbReference type="PANTHER" id="PTHR43888">
    <property type="entry name" value="DNAJ-LIKE-2, ISOFORM A-RELATED"/>
    <property type="match status" value="1"/>
</dbReference>
<evidence type="ECO:0000256" key="1">
    <source>
        <dbReference type="ARBA" id="ARBA00022723"/>
    </source>
</evidence>
<keyword evidence="2" id="KW-0677">Repeat</keyword>
<dbReference type="InterPro" id="IPR036410">
    <property type="entry name" value="HSP_DnaJ_Cys-rich_dom_sf"/>
</dbReference>